<dbReference type="Proteomes" id="UP001465153">
    <property type="component" value="Unassembled WGS sequence"/>
</dbReference>
<dbReference type="SUPFAM" id="SSF55120">
    <property type="entry name" value="Pseudouridine synthase"/>
    <property type="match status" value="1"/>
</dbReference>
<dbReference type="InterPro" id="IPR001656">
    <property type="entry name" value="PsdUridine_synth_TruD"/>
</dbReference>
<gene>
    <name evidence="4 6" type="primary">truD</name>
    <name evidence="6" type="ORF">NBRC116591_03970</name>
</gene>
<comment type="catalytic activity">
    <reaction evidence="4">
        <text>uridine(13) in tRNA = pseudouridine(13) in tRNA</text>
        <dbReference type="Rhea" id="RHEA:42540"/>
        <dbReference type="Rhea" id="RHEA-COMP:10105"/>
        <dbReference type="Rhea" id="RHEA-COMP:10106"/>
        <dbReference type="ChEBI" id="CHEBI:65314"/>
        <dbReference type="ChEBI" id="CHEBI:65315"/>
        <dbReference type="EC" id="5.4.99.27"/>
    </reaction>
</comment>
<dbReference type="EC" id="5.4.99.27" evidence="4"/>
<evidence type="ECO:0000256" key="3">
    <source>
        <dbReference type="ARBA" id="ARBA00023235"/>
    </source>
</evidence>
<evidence type="ECO:0000256" key="1">
    <source>
        <dbReference type="ARBA" id="ARBA00007953"/>
    </source>
</evidence>
<evidence type="ECO:0000259" key="5">
    <source>
        <dbReference type="PROSITE" id="PS50984"/>
    </source>
</evidence>
<dbReference type="PROSITE" id="PS50984">
    <property type="entry name" value="TRUD"/>
    <property type="match status" value="1"/>
</dbReference>
<keyword evidence="7" id="KW-1185">Reference proteome</keyword>
<protein>
    <recommendedName>
        <fullName evidence="4">tRNA pseudouridine synthase D</fullName>
        <ecNumber evidence="4">5.4.99.27</ecNumber>
    </recommendedName>
    <alternativeName>
        <fullName evidence="4">tRNA pseudouridine(13) synthase</fullName>
    </alternativeName>
    <alternativeName>
        <fullName evidence="4">tRNA pseudouridylate synthase D</fullName>
    </alternativeName>
    <alternativeName>
        <fullName evidence="4">tRNA-uridine isomerase D</fullName>
    </alternativeName>
</protein>
<dbReference type="PANTHER" id="PTHR47811">
    <property type="entry name" value="TRNA PSEUDOURIDINE SYNTHASE D"/>
    <property type="match status" value="1"/>
</dbReference>
<sequence>MVTTIDTSNSFPLNFSYVYGTPGCRGEFKSSPADFIVQENFDLEFSNSGEHVYLHIEKEGENTHWLQKKIAEFAGVKSSDVGVAGLKDRQAITRQWFSVYLPKSPALNWGDFSCDSWKVLGVKNHSKKLRRGDHTGNFFKITLRNLEFTTGNQDQLEAVLNKIKAHGVPNYFGEQRFGREGSNLNLANDWFEHGKKIKNRNLKSMVLSAARSYVFNQVLSQRVTAANWNQLIDGDVTQDYSDQNAAATPTGPLWGRGRNSASSQALIFEDSVKNELSLWCDALEHQGLSQERRNLVCLPQDFTWQFCDADLILEFNLRPGEYATSVLREISELITE</sequence>
<name>A0ABQ0A4L9_9GAMM</name>
<dbReference type="PROSITE" id="PS01268">
    <property type="entry name" value="UPF0024"/>
    <property type="match status" value="1"/>
</dbReference>
<dbReference type="Gene3D" id="3.30.2350.20">
    <property type="entry name" value="TruD, catalytic domain"/>
    <property type="match status" value="1"/>
</dbReference>
<dbReference type="InterPro" id="IPR020119">
    <property type="entry name" value="PsdUridine_synth_TruD_CS"/>
</dbReference>
<comment type="function">
    <text evidence="4">Responsible for synthesis of pseudouridine from uracil-13 in transfer RNAs.</text>
</comment>
<dbReference type="InterPro" id="IPR020103">
    <property type="entry name" value="PsdUridine_synth_cat_dom_sf"/>
</dbReference>
<dbReference type="EMBL" id="BAABWN010000001">
    <property type="protein sequence ID" value="GAA6166587.1"/>
    <property type="molecule type" value="Genomic_DNA"/>
</dbReference>
<comment type="similarity">
    <text evidence="1 4">Belongs to the pseudouridine synthase TruD family.</text>
</comment>
<reference evidence="6 7" key="1">
    <citation type="submission" date="2024-04" db="EMBL/GenBank/DDBJ databases">
        <title>Draft genome sequence of Sessilibacter corallicola NBRC 116591.</title>
        <authorList>
            <person name="Miyakawa T."/>
            <person name="Kusuya Y."/>
            <person name="Miura T."/>
        </authorList>
    </citation>
    <scope>NUCLEOTIDE SEQUENCE [LARGE SCALE GENOMIC DNA]</scope>
    <source>
        <strain evidence="6 7">KU-00831-HH</strain>
    </source>
</reference>
<feature type="active site" description="Nucleophile" evidence="4">
    <location>
        <position position="88"/>
    </location>
</feature>
<dbReference type="Gene3D" id="3.30.2340.10">
    <property type="entry name" value="TruD, insertion domain"/>
    <property type="match status" value="1"/>
</dbReference>
<evidence type="ECO:0000313" key="7">
    <source>
        <dbReference type="Proteomes" id="UP001465153"/>
    </source>
</evidence>
<dbReference type="Pfam" id="PF01142">
    <property type="entry name" value="TruD"/>
    <property type="match status" value="2"/>
</dbReference>
<dbReference type="InterPro" id="IPR011760">
    <property type="entry name" value="PsdUridine_synth_TruD_insert"/>
</dbReference>
<dbReference type="InterPro" id="IPR043165">
    <property type="entry name" value="TruD_insert_sf"/>
</dbReference>
<comment type="caution">
    <text evidence="6">The sequence shown here is derived from an EMBL/GenBank/DDBJ whole genome shotgun (WGS) entry which is preliminary data.</text>
</comment>
<keyword evidence="3 4" id="KW-0413">Isomerase</keyword>
<dbReference type="NCBIfam" id="TIGR00094">
    <property type="entry name" value="tRNA_TruD_broad"/>
    <property type="match status" value="1"/>
</dbReference>
<evidence type="ECO:0000313" key="6">
    <source>
        <dbReference type="EMBL" id="GAA6166587.1"/>
    </source>
</evidence>
<organism evidence="6 7">
    <name type="scientific">Sessilibacter corallicola</name>
    <dbReference type="NCBI Taxonomy" id="2904075"/>
    <lineage>
        <taxon>Bacteria</taxon>
        <taxon>Pseudomonadati</taxon>
        <taxon>Pseudomonadota</taxon>
        <taxon>Gammaproteobacteria</taxon>
        <taxon>Cellvibrionales</taxon>
        <taxon>Cellvibrionaceae</taxon>
        <taxon>Sessilibacter</taxon>
    </lineage>
</organism>
<dbReference type="PANTHER" id="PTHR47811:SF1">
    <property type="entry name" value="TRNA PSEUDOURIDINE SYNTHASE D"/>
    <property type="match status" value="1"/>
</dbReference>
<dbReference type="RefSeq" id="WP_353301484.1">
    <property type="nucleotide sequence ID" value="NZ_BAABWN010000001.1"/>
</dbReference>
<dbReference type="HAMAP" id="MF_01082">
    <property type="entry name" value="TruD"/>
    <property type="match status" value="1"/>
</dbReference>
<dbReference type="InterPro" id="IPR050170">
    <property type="entry name" value="TruD_pseudoU_synthase"/>
</dbReference>
<accession>A0ABQ0A4L9</accession>
<evidence type="ECO:0000256" key="4">
    <source>
        <dbReference type="HAMAP-Rule" id="MF_01082"/>
    </source>
</evidence>
<dbReference type="InterPro" id="IPR042214">
    <property type="entry name" value="TruD_catalytic"/>
</dbReference>
<proteinExistence type="inferred from homology"/>
<feature type="domain" description="TRUD" evidence="5">
    <location>
        <begin position="167"/>
        <end position="298"/>
    </location>
</feature>
<dbReference type="CDD" id="cd02575">
    <property type="entry name" value="PseudoU_synth_EcTruD"/>
    <property type="match status" value="1"/>
</dbReference>
<evidence type="ECO:0000256" key="2">
    <source>
        <dbReference type="ARBA" id="ARBA00022694"/>
    </source>
</evidence>
<keyword evidence="2 4" id="KW-0819">tRNA processing</keyword>